<evidence type="ECO:0000313" key="3">
    <source>
        <dbReference type="Proteomes" id="UP001597227"/>
    </source>
</evidence>
<dbReference type="EMBL" id="JBHUEK010000007">
    <property type="protein sequence ID" value="MFD1777659.1"/>
    <property type="molecule type" value="Genomic_DNA"/>
</dbReference>
<comment type="caution">
    <text evidence="2">The sequence shown here is derived from an EMBL/GenBank/DDBJ whole genome shotgun (WGS) entry which is preliminary data.</text>
</comment>
<name>A0ABW4MI20_9BACI</name>
<dbReference type="Proteomes" id="UP001597227">
    <property type="component" value="Unassembled WGS sequence"/>
</dbReference>
<dbReference type="Pfam" id="PF13460">
    <property type="entry name" value="NAD_binding_10"/>
    <property type="match status" value="1"/>
</dbReference>
<feature type="domain" description="NAD(P)-binding" evidence="1">
    <location>
        <begin position="7"/>
        <end position="190"/>
    </location>
</feature>
<sequence length="217" mass="23418">MKVCVVGANGQIGKQVVELLKESSEHTPIAMVRKQEQVAHFENLGVETVLADIADNVDKIAEAITGLDAIVFTAGSGGHTGPDQTLLIDLDGAVKTVEAAEKTGVKRFVMVSALGANQREKWNEAIRPYYVAKHYADRILEQSDLRYTIVRPGGLLNEEGSGKVAIGENLTRNTIPRADVAKVIVASLSEENTYYQSFDLVSGEIPIVDALKNVKGD</sequence>
<dbReference type="RefSeq" id="WP_388035156.1">
    <property type="nucleotide sequence ID" value="NZ_JBHUEK010000007.1"/>
</dbReference>
<dbReference type="InterPro" id="IPR036291">
    <property type="entry name" value="NAD(P)-bd_dom_sf"/>
</dbReference>
<dbReference type="PANTHER" id="PTHR15020">
    <property type="entry name" value="FLAVIN REDUCTASE-RELATED"/>
    <property type="match status" value="1"/>
</dbReference>
<organism evidence="2 3">
    <name type="scientific">Fredinandcohnia salidurans</name>
    <dbReference type="NCBI Taxonomy" id="2595041"/>
    <lineage>
        <taxon>Bacteria</taxon>
        <taxon>Bacillati</taxon>
        <taxon>Bacillota</taxon>
        <taxon>Bacilli</taxon>
        <taxon>Bacillales</taxon>
        <taxon>Bacillaceae</taxon>
        <taxon>Fredinandcohnia</taxon>
    </lineage>
</organism>
<dbReference type="Gene3D" id="3.40.50.720">
    <property type="entry name" value="NAD(P)-binding Rossmann-like Domain"/>
    <property type="match status" value="1"/>
</dbReference>
<dbReference type="InterPro" id="IPR016040">
    <property type="entry name" value="NAD(P)-bd_dom"/>
</dbReference>
<keyword evidence="3" id="KW-1185">Reference proteome</keyword>
<proteinExistence type="predicted"/>
<gene>
    <name evidence="2" type="ORF">ACFSFW_03195</name>
</gene>
<evidence type="ECO:0000313" key="2">
    <source>
        <dbReference type="EMBL" id="MFD1777659.1"/>
    </source>
</evidence>
<dbReference type="PANTHER" id="PTHR15020:SF50">
    <property type="entry name" value="UPF0659 PROTEIN YMR090W"/>
    <property type="match status" value="1"/>
</dbReference>
<reference evidence="3" key="1">
    <citation type="journal article" date="2019" name="Int. J. Syst. Evol. Microbiol.">
        <title>The Global Catalogue of Microorganisms (GCM) 10K type strain sequencing project: providing services to taxonomists for standard genome sequencing and annotation.</title>
        <authorList>
            <consortium name="The Broad Institute Genomics Platform"/>
            <consortium name="The Broad Institute Genome Sequencing Center for Infectious Disease"/>
            <person name="Wu L."/>
            <person name="Ma J."/>
        </authorList>
    </citation>
    <scope>NUCLEOTIDE SEQUENCE [LARGE SCALE GENOMIC DNA]</scope>
    <source>
        <strain evidence="3">CCUG 15531</strain>
    </source>
</reference>
<protein>
    <submittedName>
        <fullName evidence="2">SDR family oxidoreductase</fullName>
    </submittedName>
</protein>
<dbReference type="SUPFAM" id="SSF51735">
    <property type="entry name" value="NAD(P)-binding Rossmann-fold domains"/>
    <property type="match status" value="1"/>
</dbReference>
<evidence type="ECO:0000259" key="1">
    <source>
        <dbReference type="Pfam" id="PF13460"/>
    </source>
</evidence>
<accession>A0ABW4MI20</accession>
<dbReference type="CDD" id="cd05243">
    <property type="entry name" value="SDR_a5"/>
    <property type="match status" value="1"/>
</dbReference>